<dbReference type="OMA" id="VRICPWI"/>
<reference evidence="2 3" key="1">
    <citation type="journal article" date="2011" name="Science">
        <title>The Selaginella genome identifies genetic changes associated with the evolution of vascular plants.</title>
        <authorList>
            <person name="Banks J.A."/>
            <person name="Nishiyama T."/>
            <person name="Hasebe M."/>
            <person name="Bowman J.L."/>
            <person name="Gribskov M."/>
            <person name="dePamphilis C."/>
            <person name="Albert V.A."/>
            <person name="Aono N."/>
            <person name="Aoyama T."/>
            <person name="Ambrose B.A."/>
            <person name="Ashton N.W."/>
            <person name="Axtell M.J."/>
            <person name="Barker E."/>
            <person name="Barker M.S."/>
            <person name="Bennetzen J.L."/>
            <person name="Bonawitz N.D."/>
            <person name="Chapple C."/>
            <person name="Cheng C."/>
            <person name="Correa L.G."/>
            <person name="Dacre M."/>
            <person name="DeBarry J."/>
            <person name="Dreyer I."/>
            <person name="Elias M."/>
            <person name="Engstrom E.M."/>
            <person name="Estelle M."/>
            <person name="Feng L."/>
            <person name="Finet C."/>
            <person name="Floyd S.K."/>
            <person name="Frommer W.B."/>
            <person name="Fujita T."/>
            <person name="Gramzow L."/>
            <person name="Gutensohn M."/>
            <person name="Harholt J."/>
            <person name="Hattori M."/>
            <person name="Heyl A."/>
            <person name="Hirai T."/>
            <person name="Hiwatashi Y."/>
            <person name="Ishikawa M."/>
            <person name="Iwata M."/>
            <person name="Karol K.G."/>
            <person name="Koehler B."/>
            <person name="Kolukisaoglu U."/>
            <person name="Kubo M."/>
            <person name="Kurata T."/>
            <person name="Lalonde S."/>
            <person name="Li K."/>
            <person name="Li Y."/>
            <person name="Litt A."/>
            <person name="Lyons E."/>
            <person name="Manning G."/>
            <person name="Maruyama T."/>
            <person name="Michael T.P."/>
            <person name="Mikami K."/>
            <person name="Miyazaki S."/>
            <person name="Morinaga S."/>
            <person name="Murata T."/>
            <person name="Mueller-Roeber B."/>
            <person name="Nelson D.R."/>
            <person name="Obara M."/>
            <person name="Oguri Y."/>
            <person name="Olmstead R.G."/>
            <person name="Onodera N."/>
            <person name="Petersen B.L."/>
            <person name="Pils B."/>
            <person name="Prigge M."/>
            <person name="Rensing S.A."/>
            <person name="Riano-Pachon D.M."/>
            <person name="Roberts A.W."/>
            <person name="Sato Y."/>
            <person name="Scheller H.V."/>
            <person name="Schulz B."/>
            <person name="Schulz C."/>
            <person name="Shakirov E.V."/>
            <person name="Shibagaki N."/>
            <person name="Shinohara N."/>
            <person name="Shippen D.E."/>
            <person name="Soerensen I."/>
            <person name="Sotooka R."/>
            <person name="Sugimoto N."/>
            <person name="Sugita M."/>
            <person name="Sumikawa N."/>
            <person name="Tanurdzic M."/>
            <person name="Theissen G."/>
            <person name="Ulvskov P."/>
            <person name="Wakazuki S."/>
            <person name="Weng J.K."/>
            <person name="Willats W.W."/>
            <person name="Wipf D."/>
            <person name="Wolf P.G."/>
            <person name="Yang L."/>
            <person name="Zimmer A.D."/>
            <person name="Zhu Q."/>
            <person name="Mitros T."/>
            <person name="Hellsten U."/>
            <person name="Loque D."/>
            <person name="Otillar R."/>
            <person name="Salamov A."/>
            <person name="Schmutz J."/>
            <person name="Shapiro H."/>
            <person name="Lindquist E."/>
            <person name="Lucas S."/>
            <person name="Rokhsar D."/>
            <person name="Grigoriev I.V."/>
        </authorList>
    </citation>
    <scope>NUCLEOTIDE SEQUENCE [LARGE SCALE GENOMIC DNA]</scope>
</reference>
<proteinExistence type="predicted"/>
<dbReference type="HOGENOM" id="CLU_1550165_0_0_1"/>
<dbReference type="EMBL" id="GL377579">
    <property type="protein sequence ID" value="EFJ28500.1"/>
    <property type="molecule type" value="Genomic_DNA"/>
</dbReference>
<protein>
    <recommendedName>
        <fullName evidence="1">SigF-like NTF2-like domain-containing protein</fullName>
    </recommendedName>
</protein>
<dbReference type="AlphaFoldDB" id="D8RHC1"/>
<feature type="domain" description="SigF-like NTF2-like" evidence="1">
    <location>
        <begin position="1"/>
        <end position="146"/>
    </location>
</feature>
<dbReference type="PANTHER" id="PTHR35393:SF1">
    <property type="entry name" value="SNOAL-LIKE DOMAIN-CONTAINING PROTEIN"/>
    <property type="match status" value="1"/>
</dbReference>
<keyword evidence="3" id="KW-1185">Reference proteome</keyword>
<sequence>MENPAKEVPKVIEGLVGRPSLAQQRQILHRYFAPDCEFYHIYINTRGLEDLSSIYQFAETMFNYQGVKFHTVAYDAAQEVVAVRMTVRICPWIRLGTPVDLEFFTMLELEKFQDEDGRELKRIKVQRDFFQRSPLLQAIPFLGEIYSWNLWRDLLGRVDAAFFRLVQRLVAWV</sequence>
<dbReference type="Proteomes" id="UP000001514">
    <property type="component" value="Unassembled WGS sequence"/>
</dbReference>
<dbReference type="InParanoid" id="D8RHC1"/>
<gene>
    <name evidence="2" type="ORF">SELMODRAFT_441207</name>
</gene>
<dbReference type="Pfam" id="PF24840">
    <property type="entry name" value="NTF2_SigF"/>
    <property type="match status" value="1"/>
</dbReference>
<name>D8RHC1_SELML</name>
<dbReference type="eggNOG" id="ENOG502R8BA">
    <property type="taxonomic scope" value="Eukaryota"/>
</dbReference>
<accession>D8RHC1</accession>
<dbReference type="PANTHER" id="PTHR35393">
    <property type="entry name" value="CHROMOSOME 1, WHOLE GENOME SHOTGUN SEQUENCE"/>
    <property type="match status" value="1"/>
</dbReference>
<dbReference type="InterPro" id="IPR057514">
    <property type="entry name" value="NTF2_SigF"/>
</dbReference>
<evidence type="ECO:0000259" key="1">
    <source>
        <dbReference type="Pfam" id="PF24840"/>
    </source>
</evidence>
<evidence type="ECO:0000313" key="2">
    <source>
        <dbReference type="EMBL" id="EFJ28500.1"/>
    </source>
</evidence>
<organism evidence="3">
    <name type="scientific">Selaginella moellendorffii</name>
    <name type="common">Spikemoss</name>
    <dbReference type="NCBI Taxonomy" id="88036"/>
    <lineage>
        <taxon>Eukaryota</taxon>
        <taxon>Viridiplantae</taxon>
        <taxon>Streptophyta</taxon>
        <taxon>Embryophyta</taxon>
        <taxon>Tracheophyta</taxon>
        <taxon>Lycopodiopsida</taxon>
        <taxon>Selaginellales</taxon>
        <taxon>Selaginellaceae</taxon>
        <taxon>Selaginella</taxon>
    </lineage>
</organism>
<dbReference type="OrthoDB" id="2014323at2759"/>
<evidence type="ECO:0000313" key="3">
    <source>
        <dbReference type="Proteomes" id="UP000001514"/>
    </source>
</evidence>
<dbReference type="KEGG" id="smo:SELMODRAFT_441207"/>
<dbReference type="Gramene" id="EFJ28500">
    <property type="protein sequence ID" value="EFJ28500"/>
    <property type="gene ID" value="SELMODRAFT_441207"/>
</dbReference>